<organism evidence="2 3">
    <name type="scientific">Plasmodium vivax</name>
    <name type="common">malaria parasite P. vivax</name>
    <dbReference type="NCBI Taxonomy" id="5855"/>
    <lineage>
        <taxon>Eukaryota</taxon>
        <taxon>Sar</taxon>
        <taxon>Alveolata</taxon>
        <taxon>Apicomplexa</taxon>
        <taxon>Aconoidasida</taxon>
        <taxon>Haemosporida</taxon>
        <taxon>Plasmodiidae</taxon>
        <taxon>Plasmodium</taxon>
        <taxon>Plasmodium (Plasmodium)</taxon>
    </lineage>
</organism>
<evidence type="ECO:0000313" key="2">
    <source>
        <dbReference type="EMBL" id="SCO65241.1"/>
    </source>
</evidence>
<dbReference type="EMBL" id="LT615241">
    <property type="protein sequence ID" value="SCO65241.1"/>
    <property type="molecule type" value="Genomic_DNA"/>
</dbReference>
<feature type="transmembrane region" description="Helical" evidence="1">
    <location>
        <begin position="267"/>
        <end position="289"/>
    </location>
</feature>
<sequence length="339" mass="39594">MTKKNQQSVYDQVIQNLPSFKHCSELKRNVLYLTIQYLIKNENIKFINQWISKLQGRLDKYLKEKKHTWNTINPDKRCRDINYVIDDITHGIKQLKKHRNVWLDHQINKIVIDVLNANRFFNCDRTFKYENSKYRLQRKIMDDLCENFNYISNNMNNYKNKHMCEGVASYIASNKSYLKKLFSDVKIRNDPIFNFDSKCTIDYIENSITLIKCNNETNAPQALQGDSKVKLEDDVSEAALAAVEANQLDDPDPGEMAQFFIEDDTPFYLRPTNIGTAALGIPLLSLILYKTKARGQNRMKNNFSQDGKETEELLINSIEPLELKSQNSQYIISYKSVND</sequence>
<dbReference type="VEuPathDB" id="PlasmoDB:PVX_105200"/>
<evidence type="ECO:0000313" key="3">
    <source>
        <dbReference type="Proteomes" id="UP000196402"/>
    </source>
</evidence>
<evidence type="ECO:0000256" key="1">
    <source>
        <dbReference type="SAM" id="Phobius"/>
    </source>
</evidence>
<keyword evidence="1" id="KW-1133">Transmembrane helix</keyword>
<accession>A0A1G4GRN1</accession>
<protein>
    <submittedName>
        <fullName evidence="2">VIR protein</fullName>
    </submittedName>
</protein>
<dbReference type="Proteomes" id="UP000196402">
    <property type="component" value="Chromosome 3"/>
</dbReference>
<proteinExistence type="predicted"/>
<dbReference type="VEuPathDB" id="PlasmoDB:PVPAM_000005300"/>
<keyword evidence="1" id="KW-0812">Transmembrane</keyword>
<dbReference type="AlphaFoldDB" id="A0A1G4GRN1"/>
<gene>
    <name evidence="2" type="ORF">PVT01_030005100</name>
</gene>
<name>A0A1G4GRN1_PLAVI</name>
<dbReference type="VEuPathDB" id="PlasmoDB:PVP01_0300200"/>
<reference evidence="2 3" key="1">
    <citation type="submission" date="2016-07" db="EMBL/GenBank/DDBJ databases">
        <authorList>
            <consortium name="Pathogen Informatics"/>
        </authorList>
    </citation>
    <scope>NUCLEOTIDE SEQUENCE [LARGE SCALE GENOMIC DNA]</scope>
</reference>
<keyword evidence="1" id="KW-0472">Membrane</keyword>
<dbReference type="VEuPathDB" id="PlasmoDB:PVW1_030007300"/>